<dbReference type="EMBL" id="CAIE01000017">
    <property type="protein sequence ID" value="CCH17072.1"/>
    <property type="molecule type" value="Genomic_DNA"/>
</dbReference>
<evidence type="ECO:0000259" key="1">
    <source>
        <dbReference type="Pfam" id="PF02627"/>
    </source>
</evidence>
<keyword evidence="2" id="KW-0560">Oxidoreductase</keyword>
<dbReference type="AlphaFoldDB" id="I0KZS5"/>
<keyword evidence="2" id="KW-0575">Peroxidase</keyword>
<dbReference type="RefSeq" id="WP_007457472.1">
    <property type="nucleotide sequence ID" value="NZ_HF570108.1"/>
</dbReference>
<gene>
    <name evidence="2" type="primary">ahpD</name>
    <name evidence="2" type="ORF">MILUP08_41991</name>
</gene>
<dbReference type="InterPro" id="IPR029032">
    <property type="entry name" value="AhpD-like"/>
</dbReference>
<sequence length="329" mass="34181">MSFTVAGLTRRSTFAHLRHVSGVPPETAPVRVRQVYEQVERDFGLLAPPIALHSAAPGLLAAAWCILRETLLVSGTTSRREREEVAAAVSAANTCPYCVDVHQAAVRGLGGRRTSPPPLPAVLSPELIGVAVDFHYLNRMVNVFLRDSPLAAVPAPLLGGVRSAAARVMGRLAGREAVAGQSLPLLPGTAGTVRRLPDDLRWAAGLPHVAAAMTGAAAVVEDAGQRSVPPAVRQLVRESLVDAAVPGDLAGATQWLDTRLAGLSSADRATGRLAMLVAFASYRVPDSAVAAVRAEGHDDGALLGLAAWAALTAARRHGDALARAYEAAG</sequence>
<dbReference type="GO" id="GO:0051920">
    <property type="term" value="F:peroxiredoxin activity"/>
    <property type="evidence" value="ECO:0007669"/>
    <property type="project" value="InterPro"/>
</dbReference>
<dbReference type="Gene3D" id="1.20.1290.10">
    <property type="entry name" value="AhpD-like"/>
    <property type="match status" value="1"/>
</dbReference>
<evidence type="ECO:0000313" key="2">
    <source>
        <dbReference type="EMBL" id="CCH17072.1"/>
    </source>
</evidence>
<dbReference type="Pfam" id="PF02627">
    <property type="entry name" value="CMD"/>
    <property type="match status" value="1"/>
</dbReference>
<comment type="caution">
    <text evidence="2">The sequence shown here is derived from an EMBL/GenBank/DDBJ whole genome shotgun (WGS) entry which is preliminary data.</text>
</comment>
<feature type="domain" description="Carboxymuconolactone decarboxylase-like" evidence="1">
    <location>
        <begin position="60"/>
        <end position="111"/>
    </location>
</feature>
<dbReference type="OrthoDB" id="3296212at2"/>
<dbReference type="eggNOG" id="COG2128">
    <property type="taxonomic scope" value="Bacteria"/>
</dbReference>
<dbReference type="STRING" id="1150864.MILUP08_41991"/>
<dbReference type="InterPro" id="IPR004675">
    <property type="entry name" value="AhpD_core"/>
</dbReference>
<evidence type="ECO:0000313" key="3">
    <source>
        <dbReference type="Proteomes" id="UP000003448"/>
    </source>
</evidence>
<reference evidence="3" key="1">
    <citation type="journal article" date="2012" name="J. Bacteriol.">
        <title>Genome Sequence of Micromonospora lupini Lupac 08, Isolated from Root Nodules of Lupinus angustifolius.</title>
        <authorList>
            <person name="Alonso-Vega P."/>
            <person name="Normand P."/>
            <person name="Bacigalupe R."/>
            <person name="Pujic P."/>
            <person name="Lajus A."/>
            <person name="Vallenet D."/>
            <person name="Carro L."/>
            <person name="Coll P."/>
            <person name="Trujillo M.E."/>
        </authorList>
    </citation>
    <scope>NUCLEOTIDE SEQUENCE [LARGE SCALE GENOMIC DNA]</scope>
    <source>
        <strain evidence="3">Lupac 08</strain>
    </source>
</reference>
<dbReference type="InterPro" id="IPR003779">
    <property type="entry name" value="CMD-like"/>
</dbReference>
<name>I0KZS5_9ACTN</name>
<organism evidence="2 3">
    <name type="scientific">Micromonospora lupini str. Lupac 08</name>
    <dbReference type="NCBI Taxonomy" id="1150864"/>
    <lineage>
        <taxon>Bacteria</taxon>
        <taxon>Bacillati</taxon>
        <taxon>Actinomycetota</taxon>
        <taxon>Actinomycetes</taxon>
        <taxon>Micromonosporales</taxon>
        <taxon>Micromonosporaceae</taxon>
        <taxon>Micromonospora</taxon>
    </lineage>
</organism>
<dbReference type="SUPFAM" id="SSF69118">
    <property type="entry name" value="AhpD-like"/>
    <property type="match status" value="1"/>
</dbReference>
<keyword evidence="3" id="KW-1185">Reference proteome</keyword>
<protein>
    <submittedName>
        <fullName evidence="2">Alkylhydroperoxidase like protein, AhpD family</fullName>
    </submittedName>
</protein>
<dbReference type="NCBIfam" id="TIGR00778">
    <property type="entry name" value="ahpD_dom"/>
    <property type="match status" value="1"/>
</dbReference>
<proteinExistence type="predicted"/>
<accession>I0KZS5</accession>
<dbReference type="Proteomes" id="UP000003448">
    <property type="component" value="Unassembled WGS sequence"/>
</dbReference>